<dbReference type="Pfam" id="PF11225">
    <property type="entry name" value="DUF3024"/>
    <property type="match status" value="1"/>
</dbReference>
<dbReference type="EMBL" id="JAALLS010000023">
    <property type="protein sequence ID" value="NGP89674.1"/>
    <property type="molecule type" value="Genomic_DNA"/>
</dbReference>
<evidence type="ECO:0000313" key="1">
    <source>
        <dbReference type="EMBL" id="NGP89674.1"/>
    </source>
</evidence>
<proteinExistence type="predicted"/>
<protein>
    <submittedName>
        <fullName evidence="1">DUF3024 domain-containing protein</fullName>
    </submittedName>
</protein>
<dbReference type="InterPro" id="IPR021388">
    <property type="entry name" value="DUF3024"/>
</dbReference>
<evidence type="ECO:0000313" key="2">
    <source>
        <dbReference type="Proteomes" id="UP000479132"/>
    </source>
</evidence>
<sequence>MAFRQKELKNWEPIIASYIDEERPPKKIRPKIDLGYTIKEQSIIIYTIRPKLDQPKEKMKIPAAKITWGRRQQIWKIYWQRADMNWHSYDPLPQTDKLEKFIEELKEDPYACFWG</sequence>
<gene>
    <name evidence="1" type="ORF">G3569_15045</name>
</gene>
<organism evidence="1 2">
    <name type="scientific">Fodinibius halophilus</name>
    <dbReference type="NCBI Taxonomy" id="1736908"/>
    <lineage>
        <taxon>Bacteria</taxon>
        <taxon>Pseudomonadati</taxon>
        <taxon>Balneolota</taxon>
        <taxon>Balneolia</taxon>
        <taxon>Balneolales</taxon>
        <taxon>Balneolaceae</taxon>
        <taxon>Fodinibius</taxon>
    </lineage>
</organism>
<dbReference type="Proteomes" id="UP000479132">
    <property type="component" value="Unassembled WGS sequence"/>
</dbReference>
<keyword evidence="2" id="KW-1185">Reference proteome</keyword>
<name>A0A6M1TFV3_9BACT</name>
<reference evidence="1 2" key="1">
    <citation type="submission" date="2020-02" db="EMBL/GenBank/DDBJ databases">
        <title>Aliifodinibius halophilus 2W32, complete genome.</title>
        <authorList>
            <person name="Li Y."/>
            <person name="Wu S."/>
        </authorList>
    </citation>
    <scope>NUCLEOTIDE SEQUENCE [LARGE SCALE GENOMIC DNA]</scope>
    <source>
        <strain evidence="1 2">2W32</strain>
    </source>
</reference>
<dbReference type="RefSeq" id="WP_165270666.1">
    <property type="nucleotide sequence ID" value="NZ_JAALLS010000023.1"/>
</dbReference>
<accession>A0A6M1TFV3</accession>
<comment type="caution">
    <text evidence="1">The sequence shown here is derived from an EMBL/GenBank/DDBJ whole genome shotgun (WGS) entry which is preliminary data.</text>
</comment>
<dbReference type="AlphaFoldDB" id="A0A6M1TFV3"/>